<evidence type="ECO:0000313" key="24">
    <source>
        <dbReference type="Proteomes" id="UP000016662"/>
    </source>
</evidence>
<evidence type="ECO:0000256" key="2">
    <source>
        <dbReference type="ARBA" id="ARBA00004752"/>
    </source>
</evidence>
<dbReference type="GO" id="GO:0008360">
    <property type="term" value="P:regulation of cell shape"/>
    <property type="evidence" value="ECO:0007669"/>
    <property type="project" value="UniProtKB-KW"/>
</dbReference>
<dbReference type="NCBIfam" id="TIGR02614">
    <property type="entry name" value="ftsW"/>
    <property type="match status" value="1"/>
</dbReference>
<evidence type="ECO:0000256" key="3">
    <source>
        <dbReference type="ARBA" id="ARBA00022475"/>
    </source>
</evidence>
<dbReference type="GO" id="GO:0009252">
    <property type="term" value="P:peptidoglycan biosynthetic process"/>
    <property type="evidence" value="ECO:0007669"/>
    <property type="project" value="UniProtKB-KW"/>
</dbReference>
<accession>U2M432</accession>
<dbReference type="GO" id="GO:0005886">
    <property type="term" value="C:plasma membrane"/>
    <property type="evidence" value="ECO:0007669"/>
    <property type="project" value="UniProtKB-SubCell"/>
</dbReference>
<reference evidence="23 24" key="1">
    <citation type="submission" date="2013-07" db="EMBL/GenBank/DDBJ databases">
        <authorList>
            <person name="Weinstock G."/>
            <person name="Sodergren E."/>
            <person name="Wylie T."/>
            <person name="Fulton L."/>
            <person name="Fulton R."/>
            <person name="Fronick C."/>
            <person name="O'Laughlin M."/>
            <person name="Godfrey J."/>
            <person name="Miner T."/>
            <person name="Herter B."/>
            <person name="Appelbaum E."/>
            <person name="Cordes M."/>
            <person name="Lek S."/>
            <person name="Wollam A."/>
            <person name="Pepin K.H."/>
            <person name="Palsikar V.B."/>
            <person name="Mitreva M."/>
            <person name="Wilson R.K."/>
        </authorList>
    </citation>
    <scope>NUCLEOTIDE SEQUENCE [LARGE SCALE GENOMIC DNA]</scope>
    <source>
        <strain evidence="23 24">ATCC 27760</strain>
    </source>
</reference>
<dbReference type="GO" id="GO:0015648">
    <property type="term" value="F:lipid-linked peptidoglycan transporter activity"/>
    <property type="evidence" value="ECO:0007669"/>
    <property type="project" value="TreeGrafter"/>
</dbReference>
<comment type="catalytic activity">
    <reaction evidence="20">
        <text>[GlcNAc-(1-&gt;4)-Mur2Ac(oyl-L-Ala-gamma-D-Glu-L-Lys-D-Ala-D-Ala)](n)-di-trans,octa-cis-undecaprenyl diphosphate + beta-D-GlcNAc-(1-&gt;4)-Mur2Ac(oyl-L-Ala-gamma-D-Glu-L-Lys-D-Ala-D-Ala)-di-trans,octa-cis-undecaprenyl diphosphate = [GlcNAc-(1-&gt;4)-Mur2Ac(oyl-L-Ala-gamma-D-Glu-L-Lys-D-Ala-D-Ala)](n+1)-di-trans,octa-cis-undecaprenyl diphosphate + di-trans,octa-cis-undecaprenyl diphosphate + H(+)</text>
        <dbReference type="Rhea" id="RHEA:23708"/>
        <dbReference type="Rhea" id="RHEA-COMP:9602"/>
        <dbReference type="Rhea" id="RHEA-COMP:9603"/>
        <dbReference type="ChEBI" id="CHEBI:15378"/>
        <dbReference type="ChEBI" id="CHEBI:58405"/>
        <dbReference type="ChEBI" id="CHEBI:60033"/>
        <dbReference type="ChEBI" id="CHEBI:78435"/>
        <dbReference type="EC" id="2.4.99.28"/>
    </reaction>
</comment>
<feature type="transmembrane region" description="Helical" evidence="22">
    <location>
        <begin position="366"/>
        <end position="387"/>
    </location>
</feature>
<dbReference type="InterPro" id="IPR001182">
    <property type="entry name" value="FtsW/RodA"/>
</dbReference>
<evidence type="ECO:0000256" key="5">
    <source>
        <dbReference type="ARBA" id="ARBA00022676"/>
    </source>
</evidence>
<dbReference type="AlphaFoldDB" id="U2M432"/>
<sequence length="416" mass="45762">MAEKETAGKKRRLGDMQLFWRRGVQYGEVDLPFFLIVIALLVMGIVMMFSASYAWAIAEGKEGSYYAVSQMKNAGLGLVLMLFLCMVDYHFFQKKLIAIGAYVLPLILLVMVFIPGIGVTDGGATRWIAIGSFNFQPSETMKIGMVIFYSYVITKNYDNMRYFLRGMLPMLLALLVPAALLIKEPHISATALIVMTCIILIFVGGVNLKQFLLIGIIGAAGALLVVSIMSRNYDYIQKRIQSWVDPFADSQGNTWQTCQSLIAIGSGGLFGLGLGESRQKYLYLPETKNDFVFSIVCEELGLVGALTVVLLFTLLVIRGFYIAMRAKDKFGMLMAIGLTSHIGLQAFFNIAVVSNLIPNTGISLPFFSYGGTALILQLAEMGIVLNISRVRYQSPQRAPAAERAPQAEVQLQGGNV</sequence>
<dbReference type="HOGENOM" id="CLU_029243_1_0_9"/>
<keyword evidence="6" id="KW-0808">Transferase</keyword>
<dbReference type="PANTHER" id="PTHR30474:SF2">
    <property type="entry name" value="PEPTIDOGLYCAN GLYCOSYLTRANSFERASE FTSW-RELATED"/>
    <property type="match status" value="1"/>
</dbReference>
<dbReference type="eggNOG" id="COG0772">
    <property type="taxonomic scope" value="Bacteria"/>
</dbReference>
<feature type="transmembrane region" description="Helical" evidence="22">
    <location>
        <begin position="74"/>
        <end position="92"/>
    </location>
</feature>
<evidence type="ECO:0000256" key="21">
    <source>
        <dbReference type="ARBA" id="ARBA00049966"/>
    </source>
</evidence>
<evidence type="ECO:0000256" key="15">
    <source>
        <dbReference type="ARBA" id="ARBA00033270"/>
    </source>
</evidence>
<evidence type="ECO:0000256" key="7">
    <source>
        <dbReference type="ARBA" id="ARBA00022692"/>
    </source>
</evidence>
<keyword evidence="9" id="KW-0573">Peptidoglycan synthesis</keyword>
<feature type="transmembrane region" description="Helical" evidence="22">
    <location>
        <begin position="333"/>
        <end position="354"/>
    </location>
</feature>
<evidence type="ECO:0000256" key="13">
    <source>
        <dbReference type="ARBA" id="ARBA00023316"/>
    </source>
</evidence>
<keyword evidence="24" id="KW-1185">Reference proteome</keyword>
<dbReference type="STRING" id="411473.RUMCAL_01114"/>
<keyword evidence="12" id="KW-0131">Cell cycle</keyword>
<keyword evidence="3" id="KW-1003">Cell membrane</keyword>
<evidence type="ECO:0000256" key="10">
    <source>
        <dbReference type="ARBA" id="ARBA00022989"/>
    </source>
</evidence>
<evidence type="ECO:0000256" key="19">
    <source>
        <dbReference type="ARBA" id="ARBA00044770"/>
    </source>
</evidence>
<gene>
    <name evidence="23" type="ORF">RUMCAL_01114</name>
</gene>
<organism evidence="23 24">
    <name type="scientific">Ruminococcus callidus ATCC 27760</name>
    <dbReference type="NCBI Taxonomy" id="411473"/>
    <lineage>
        <taxon>Bacteria</taxon>
        <taxon>Bacillati</taxon>
        <taxon>Bacillota</taxon>
        <taxon>Clostridia</taxon>
        <taxon>Eubacteriales</taxon>
        <taxon>Oscillospiraceae</taxon>
        <taxon>Ruminococcus</taxon>
    </lineage>
</organism>
<dbReference type="Pfam" id="PF01098">
    <property type="entry name" value="FTSW_RODA_SPOVE"/>
    <property type="match status" value="1"/>
</dbReference>
<dbReference type="EMBL" id="AWVF01000131">
    <property type="protein sequence ID" value="ERJ96509.1"/>
    <property type="molecule type" value="Genomic_DNA"/>
</dbReference>
<keyword evidence="4 23" id="KW-0132">Cell division</keyword>
<evidence type="ECO:0000256" key="22">
    <source>
        <dbReference type="SAM" id="Phobius"/>
    </source>
</evidence>
<keyword evidence="13" id="KW-0961">Cell wall biogenesis/degradation</keyword>
<feature type="transmembrane region" description="Helical" evidence="22">
    <location>
        <begin position="212"/>
        <end position="233"/>
    </location>
</feature>
<comment type="pathway">
    <text evidence="2">Cell wall biogenesis; peptidoglycan biosynthesis.</text>
</comment>
<keyword evidence="7 22" id="KW-0812">Transmembrane</keyword>
<evidence type="ECO:0000256" key="12">
    <source>
        <dbReference type="ARBA" id="ARBA00023306"/>
    </source>
</evidence>
<feature type="transmembrane region" description="Helical" evidence="22">
    <location>
        <begin position="300"/>
        <end position="321"/>
    </location>
</feature>
<evidence type="ECO:0000256" key="18">
    <source>
        <dbReference type="ARBA" id="ARBA00041418"/>
    </source>
</evidence>
<evidence type="ECO:0000256" key="17">
    <source>
        <dbReference type="ARBA" id="ARBA00041185"/>
    </source>
</evidence>
<evidence type="ECO:0000256" key="6">
    <source>
        <dbReference type="ARBA" id="ARBA00022679"/>
    </source>
</evidence>
<feature type="transmembrane region" description="Helical" evidence="22">
    <location>
        <begin position="189"/>
        <end position="206"/>
    </location>
</feature>
<comment type="caution">
    <text evidence="23">The sequence shown here is derived from an EMBL/GenBank/DDBJ whole genome shotgun (WGS) entry which is preliminary data.</text>
</comment>
<evidence type="ECO:0000256" key="8">
    <source>
        <dbReference type="ARBA" id="ARBA00022960"/>
    </source>
</evidence>
<keyword evidence="11 22" id="KW-0472">Membrane</keyword>
<name>U2M432_9FIRM</name>
<dbReference type="InterPro" id="IPR013437">
    <property type="entry name" value="FtsW"/>
</dbReference>
<keyword evidence="10 22" id="KW-1133">Transmembrane helix</keyword>
<dbReference type="Proteomes" id="UP000016662">
    <property type="component" value="Unassembled WGS sequence"/>
</dbReference>
<feature type="transmembrane region" description="Helical" evidence="22">
    <location>
        <begin position="99"/>
        <end position="117"/>
    </location>
</feature>
<evidence type="ECO:0000256" key="14">
    <source>
        <dbReference type="ARBA" id="ARBA00032370"/>
    </source>
</evidence>
<dbReference type="GO" id="GO:0032153">
    <property type="term" value="C:cell division site"/>
    <property type="evidence" value="ECO:0007669"/>
    <property type="project" value="TreeGrafter"/>
</dbReference>
<feature type="transmembrane region" description="Helical" evidence="22">
    <location>
        <begin position="162"/>
        <end position="182"/>
    </location>
</feature>
<dbReference type="RefSeq" id="WP_021682575.1">
    <property type="nucleotide sequence ID" value="NZ_KI260426.1"/>
</dbReference>
<dbReference type="GO" id="GO:0051301">
    <property type="term" value="P:cell division"/>
    <property type="evidence" value="ECO:0007669"/>
    <property type="project" value="UniProtKB-KW"/>
</dbReference>
<comment type="function">
    <text evidence="21">Peptidoglycan polymerase that is essential for cell division.</text>
</comment>
<evidence type="ECO:0000256" key="1">
    <source>
        <dbReference type="ARBA" id="ARBA00004651"/>
    </source>
</evidence>
<feature type="transmembrane region" description="Helical" evidence="22">
    <location>
        <begin position="31"/>
        <end position="54"/>
    </location>
</feature>
<protein>
    <recommendedName>
        <fullName evidence="17">Probable peptidoglycan glycosyltransferase FtsW</fullName>
        <ecNumber evidence="19">2.4.99.28</ecNumber>
    </recommendedName>
    <alternativeName>
        <fullName evidence="18">Cell division protein FtsW</fullName>
    </alternativeName>
    <alternativeName>
        <fullName evidence="15">Cell wall polymerase</fullName>
    </alternativeName>
    <alternativeName>
        <fullName evidence="14">Peptidoglycan polymerase</fullName>
    </alternativeName>
</protein>
<proteinExistence type="inferred from homology"/>
<dbReference type="EC" id="2.4.99.28" evidence="19"/>
<dbReference type="OrthoDB" id="9812661at2"/>
<dbReference type="GO" id="GO:0071555">
    <property type="term" value="P:cell wall organization"/>
    <property type="evidence" value="ECO:0007669"/>
    <property type="project" value="UniProtKB-KW"/>
</dbReference>
<keyword evidence="8" id="KW-0133">Cell shape</keyword>
<dbReference type="GO" id="GO:0008955">
    <property type="term" value="F:peptidoglycan glycosyltransferase activity"/>
    <property type="evidence" value="ECO:0007669"/>
    <property type="project" value="UniProtKB-EC"/>
</dbReference>
<evidence type="ECO:0000256" key="9">
    <source>
        <dbReference type="ARBA" id="ARBA00022984"/>
    </source>
</evidence>
<dbReference type="PATRIC" id="fig|411473.3.peg.916"/>
<comment type="subcellular location">
    <subcellularLocation>
        <location evidence="1">Cell membrane</location>
        <topology evidence="1">Multi-pass membrane protein</topology>
    </subcellularLocation>
</comment>
<comment type="similarity">
    <text evidence="16">Belongs to the SEDS family. FtsW subfamily.</text>
</comment>
<evidence type="ECO:0000256" key="11">
    <source>
        <dbReference type="ARBA" id="ARBA00023136"/>
    </source>
</evidence>
<evidence type="ECO:0000313" key="23">
    <source>
        <dbReference type="EMBL" id="ERJ96509.1"/>
    </source>
</evidence>
<keyword evidence="5" id="KW-0328">Glycosyltransferase</keyword>
<dbReference type="PANTHER" id="PTHR30474">
    <property type="entry name" value="CELL CYCLE PROTEIN"/>
    <property type="match status" value="1"/>
</dbReference>
<evidence type="ECO:0000256" key="4">
    <source>
        <dbReference type="ARBA" id="ARBA00022618"/>
    </source>
</evidence>
<evidence type="ECO:0000256" key="16">
    <source>
        <dbReference type="ARBA" id="ARBA00038053"/>
    </source>
</evidence>
<evidence type="ECO:0000256" key="20">
    <source>
        <dbReference type="ARBA" id="ARBA00049902"/>
    </source>
</evidence>